<organism evidence="6">
    <name type="scientific">Caulobacter sp. 73W</name>
    <dbReference type="NCBI Taxonomy" id="3161137"/>
    <lineage>
        <taxon>Bacteria</taxon>
        <taxon>Pseudomonadati</taxon>
        <taxon>Pseudomonadota</taxon>
        <taxon>Alphaproteobacteria</taxon>
        <taxon>Caulobacterales</taxon>
        <taxon>Caulobacteraceae</taxon>
        <taxon>Caulobacter</taxon>
    </lineage>
</organism>
<evidence type="ECO:0000256" key="2">
    <source>
        <dbReference type="ARBA" id="ARBA00022448"/>
    </source>
</evidence>
<gene>
    <name evidence="6" type="ORF">ABOZ73_18660</name>
</gene>
<evidence type="ECO:0000256" key="3">
    <source>
        <dbReference type="ARBA" id="ARBA00022729"/>
    </source>
</evidence>
<dbReference type="AlphaFoldDB" id="A0AB39KTN7"/>
<evidence type="ECO:0000259" key="5">
    <source>
        <dbReference type="SMART" id="SM00062"/>
    </source>
</evidence>
<keyword evidence="3 4" id="KW-0732">Signal</keyword>
<dbReference type="PANTHER" id="PTHR30085:SF7">
    <property type="entry name" value="AMINO-ACID ABC TRANSPORTER-BINDING PROTEIN YHDW-RELATED"/>
    <property type="match status" value="1"/>
</dbReference>
<dbReference type="EMBL" id="CP158375">
    <property type="protein sequence ID" value="XDO96758.1"/>
    <property type="molecule type" value="Genomic_DNA"/>
</dbReference>
<dbReference type="PANTHER" id="PTHR30085">
    <property type="entry name" value="AMINO ACID ABC TRANSPORTER PERMEASE"/>
    <property type="match status" value="1"/>
</dbReference>
<feature type="signal peptide" evidence="4">
    <location>
        <begin position="1"/>
        <end position="18"/>
    </location>
</feature>
<evidence type="ECO:0000256" key="4">
    <source>
        <dbReference type="SAM" id="SignalP"/>
    </source>
</evidence>
<dbReference type="PROSITE" id="PS51257">
    <property type="entry name" value="PROKAR_LIPOPROTEIN"/>
    <property type="match status" value="1"/>
</dbReference>
<proteinExistence type="inferred from homology"/>
<dbReference type="InterPro" id="IPR001638">
    <property type="entry name" value="Solute-binding_3/MltF_N"/>
</dbReference>
<sequence>MSHRVVVVSMLLALTAGACERAAKTPAPGPGKELPVSSDLAAKSETLRAVVARGRLNCGVDQELSGFSFKDNRGVWRGFSVDLCRAVAAAAIGDGNAVNFVPVTADNRIELLRTGKIDLLTRSTSWTYSRDAGEGVDFAGVAYYDGQGFLARKSLNLQSALELNGARVCVQSGSTSQNNLADYFRANGLTYTAVPATSNEKAREIYQTEGCDVLSADISALASARSVASNPSQHVILPDVISKEPLALAVRQNDPAWTDLVRWTLNALILAEELGVTSKNVGELAEDSAVPEVRRLLGVEAGYGGKVGLDDAFAFRAIQAVGNYGEVFRRNVGTDLPLRLERGLNALWNAPQPGLLYAAPFR</sequence>
<evidence type="ECO:0000313" key="6">
    <source>
        <dbReference type="EMBL" id="XDO96758.1"/>
    </source>
</evidence>
<comment type="similarity">
    <text evidence="1">Belongs to the bacterial solute-binding protein 3 family.</text>
</comment>
<dbReference type="Gene3D" id="3.40.190.10">
    <property type="entry name" value="Periplasmic binding protein-like II"/>
    <property type="match status" value="2"/>
</dbReference>
<dbReference type="CDD" id="cd13692">
    <property type="entry name" value="PBP2_BztA"/>
    <property type="match status" value="1"/>
</dbReference>
<keyword evidence="2" id="KW-0813">Transport</keyword>
<dbReference type="RefSeq" id="WP_369059598.1">
    <property type="nucleotide sequence ID" value="NZ_CP158375.1"/>
</dbReference>
<dbReference type="GO" id="GO:0006865">
    <property type="term" value="P:amino acid transport"/>
    <property type="evidence" value="ECO:0007669"/>
    <property type="project" value="TreeGrafter"/>
</dbReference>
<dbReference type="SMART" id="SM00062">
    <property type="entry name" value="PBPb"/>
    <property type="match status" value="1"/>
</dbReference>
<dbReference type="InterPro" id="IPR051455">
    <property type="entry name" value="Bact_solute-bind_prot3"/>
</dbReference>
<accession>A0AB39KTN7</accession>
<reference evidence="6" key="1">
    <citation type="submission" date="2024-06" db="EMBL/GenBank/DDBJ databases">
        <title>Caulobacter inopinatus, sp. nov.</title>
        <authorList>
            <person name="Donachie S.P."/>
        </authorList>
    </citation>
    <scope>NUCLEOTIDE SEQUENCE</scope>
    <source>
        <strain evidence="6">73W</strain>
    </source>
</reference>
<dbReference type="Pfam" id="PF00497">
    <property type="entry name" value="SBP_bac_3"/>
    <property type="match status" value="1"/>
</dbReference>
<feature type="domain" description="Solute-binding protein family 3/N-terminal" evidence="5">
    <location>
        <begin position="55"/>
        <end position="284"/>
    </location>
</feature>
<protein>
    <submittedName>
        <fullName evidence="6">Amino acid ABC transporter substrate-binding protein</fullName>
    </submittedName>
</protein>
<feature type="chain" id="PRO_5044319951" evidence="4">
    <location>
        <begin position="19"/>
        <end position="362"/>
    </location>
</feature>
<name>A0AB39KTN7_9CAUL</name>
<dbReference type="SUPFAM" id="SSF53850">
    <property type="entry name" value="Periplasmic binding protein-like II"/>
    <property type="match status" value="1"/>
</dbReference>
<evidence type="ECO:0000256" key="1">
    <source>
        <dbReference type="ARBA" id="ARBA00010333"/>
    </source>
</evidence>